<evidence type="ECO:0000256" key="1">
    <source>
        <dbReference type="ARBA" id="ARBA00004141"/>
    </source>
</evidence>
<dbReference type="RefSeq" id="WP_084617489.1">
    <property type="nucleotide sequence ID" value="NZ_BMLB01000006.1"/>
</dbReference>
<keyword evidence="4 7" id="KW-1133">Transmembrane helix</keyword>
<keyword evidence="3 7" id="KW-0812">Transmembrane</keyword>
<comment type="similarity">
    <text evidence="2">Belongs to the GtrA family.</text>
</comment>
<keyword evidence="10" id="KW-1185">Reference proteome</keyword>
<dbReference type="InterPro" id="IPR051401">
    <property type="entry name" value="GtrA_CellWall_Glycosyl"/>
</dbReference>
<protein>
    <recommendedName>
        <fullName evidence="8">GtrA/DPMS transmembrane domain-containing protein</fullName>
    </recommendedName>
</protein>
<dbReference type="PANTHER" id="PTHR38459">
    <property type="entry name" value="PROPHAGE BACTOPRENOL-LINKED GLUCOSE TRANSLOCASE HOMOLOG"/>
    <property type="match status" value="1"/>
</dbReference>
<evidence type="ECO:0000256" key="3">
    <source>
        <dbReference type="ARBA" id="ARBA00022692"/>
    </source>
</evidence>
<dbReference type="EMBL" id="BMLB01000006">
    <property type="protein sequence ID" value="GGK78629.1"/>
    <property type="molecule type" value="Genomic_DNA"/>
</dbReference>
<evidence type="ECO:0000256" key="6">
    <source>
        <dbReference type="SAM" id="MobiDB-lite"/>
    </source>
</evidence>
<feature type="region of interest" description="Disordered" evidence="6">
    <location>
        <begin position="1"/>
        <end position="20"/>
    </location>
</feature>
<evidence type="ECO:0000259" key="8">
    <source>
        <dbReference type="Pfam" id="PF04138"/>
    </source>
</evidence>
<organism evidence="9 10">
    <name type="scientific">Ornithinimicrobium pekingense</name>
    <dbReference type="NCBI Taxonomy" id="384677"/>
    <lineage>
        <taxon>Bacteria</taxon>
        <taxon>Bacillati</taxon>
        <taxon>Actinomycetota</taxon>
        <taxon>Actinomycetes</taxon>
        <taxon>Micrococcales</taxon>
        <taxon>Ornithinimicrobiaceae</taxon>
        <taxon>Ornithinimicrobium</taxon>
    </lineage>
</organism>
<evidence type="ECO:0000256" key="4">
    <source>
        <dbReference type="ARBA" id="ARBA00022989"/>
    </source>
</evidence>
<dbReference type="PANTHER" id="PTHR38459:SF1">
    <property type="entry name" value="PROPHAGE BACTOPRENOL-LINKED GLUCOSE TRANSLOCASE HOMOLOG"/>
    <property type="match status" value="1"/>
</dbReference>
<proteinExistence type="inferred from homology"/>
<evidence type="ECO:0000256" key="7">
    <source>
        <dbReference type="SAM" id="Phobius"/>
    </source>
</evidence>
<evidence type="ECO:0000256" key="5">
    <source>
        <dbReference type="ARBA" id="ARBA00023136"/>
    </source>
</evidence>
<reference evidence="10" key="1">
    <citation type="journal article" date="2019" name="Int. J. Syst. Evol. Microbiol.">
        <title>The Global Catalogue of Microorganisms (GCM) 10K type strain sequencing project: providing services to taxonomists for standard genome sequencing and annotation.</title>
        <authorList>
            <consortium name="The Broad Institute Genomics Platform"/>
            <consortium name="The Broad Institute Genome Sequencing Center for Infectious Disease"/>
            <person name="Wu L."/>
            <person name="Ma J."/>
        </authorList>
    </citation>
    <scope>NUCLEOTIDE SEQUENCE [LARGE SCALE GENOMIC DNA]</scope>
    <source>
        <strain evidence="10">CGMCC 1.5362</strain>
    </source>
</reference>
<sequence>MTDVPSTRVPPAPTGQDESAAADRFEALRDRVHGLLPGRVRRLVPATAVGFAAISSFTYAVDLVLLAVLFDVVGAPYPVAVTVGYVTAFGLAFVLNRWLNFRSHGSVTRQTGRYVATVVANYVLFILLLSTTLEAVGVHFLAARLIAGACEAVFMYLMMRFVVFRPARSA</sequence>
<feature type="domain" description="GtrA/DPMS transmembrane" evidence="8">
    <location>
        <begin position="51"/>
        <end position="164"/>
    </location>
</feature>
<feature type="transmembrane region" description="Helical" evidence="7">
    <location>
        <begin position="111"/>
        <end position="130"/>
    </location>
</feature>
<comment type="caution">
    <text evidence="9">The sequence shown here is derived from an EMBL/GenBank/DDBJ whole genome shotgun (WGS) entry which is preliminary data.</text>
</comment>
<gene>
    <name evidence="9" type="ORF">GCM10011509_28970</name>
</gene>
<comment type="subcellular location">
    <subcellularLocation>
        <location evidence="1">Membrane</location>
        <topology evidence="1">Multi-pass membrane protein</topology>
    </subcellularLocation>
</comment>
<dbReference type="InterPro" id="IPR007267">
    <property type="entry name" value="GtrA_DPMS_TM"/>
</dbReference>
<dbReference type="Proteomes" id="UP000662111">
    <property type="component" value="Unassembled WGS sequence"/>
</dbReference>
<feature type="transmembrane region" description="Helical" evidence="7">
    <location>
        <begin position="43"/>
        <end position="70"/>
    </location>
</feature>
<name>A0ABQ2FB39_9MICO</name>
<keyword evidence="5 7" id="KW-0472">Membrane</keyword>
<evidence type="ECO:0000256" key="2">
    <source>
        <dbReference type="ARBA" id="ARBA00009399"/>
    </source>
</evidence>
<dbReference type="Pfam" id="PF04138">
    <property type="entry name" value="GtrA_DPMS_TM"/>
    <property type="match status" value="1"/>
</dbReference>
<feature type="transmembrane region" description="Helical" evidence="7">
    <location>
        <begin position="76"/>
        <end position="99"/>
    </location>
</feature>
<evidence type="ECO:0000313" key="9">
    <source>
        <dbReference type="EMBL" id="GGK78629.1"/>
    </source>
</evidence>
<evidence type="ECO:0000313" key="10">
    <source>
        <dbReference type="Proteomes" id="UP000662111"/>
    </source>
</evidence>
<accession>A0ABQ2FB39</accession>
<feature type="transmembrane region" description="Helical" evidence="7">
    <location>
        <begin position="136"/>
        <end position="158"/>
    </location>
</feature>